<proteinExistence type="predicted"/>
<dbReference type="HOGENOM" id="CLU_665929_0_0_1"/>
<organism evidence="2 3">
    <name type="scientific">Serendipita vermifera MAFF 305830</name>
    <dbReference type="NCBI Taxonomy" id="933852"/>
    <lineage>
        <taxon>Eukaryota</taxon>
        <taxon>Fungi</taxon>
        <taxon>Dikarya</taxon>
        <taxon>Basidiomycota</taxon>
        <taxon>Agaricomycotina</taxon>
        <taxon>Agaricomycetes</taxon>
        <taxon>Sebacinales</taxon>
        <taxon>Serendipitaceae</taxon>
        <taxon>Serendipita</taxon>
    </lineage>
</organism>
<evidence type="ECO:0000313" key="3">
    <source>
        <dbReference type="Proteomes" id="UP000054097"/>
    </source>
</evidence>
<feature type="region of interest" description="Disordered" evidence="1">
    <location>
        <begin position="232"/>
        <end position="252"/>
    </location>
</feature>
<reference evidence="2 3" key="1">
    <citation type="submission" date="2014-04" db="EMBL/GenBank/DDBJ databases">
        <authorList>
            <consortium name="DOE Joint Genome Institute"/>
            <person name="Kuo A."/>
            <person name="Zuccaro A."/>
            <person name="Kohler A."/>
            <person name="Nagy L.G."/>
            <person name="Floudas D."/>
            <person name="Copeland A."/>
            <person name="Barry K.W."/>
            <person name="Cichocki N."/>
            <person name="Veneault-Fourrey C."/>
            <person name="LaButti K."/>
            <person name="Lindquist E.A."/>
            <person name="Lipzen A."/>
            <person name="Lundell T."/>
            <person name="Morin E."/>
            <person name="Murat C."/>
            <person name="Sun H."/>
            <person name="Tunlid A."/>
            <person name="Henrissat B."/>
            <person name="Grigoriev I.V."/>
            <person name="Hibbett D.S."/>
            <person name="Martin F."/>
            <person name="Nordberg H.P."/>
            <person name="Cantor M.N."/>
            <person name="Hua S.X."/>
        </authorList>
    </citation>
    <scope>NUCLEOTIDE SEQUENCE [LARGE SCALE GENOMIC DNA]</scope>
    <source>
        <strain evidence="2 3">MAFF 305830</strain>
    </source>
</reference>
<feature type="compositionally biased region" description="Basic and acidic residues" evidence="1">
    <location>
        <begin position="25"/>
        <end position="40"/>
    </location>
</feature>
<name>A0A0C3BE53_SERVB</name>
<dbReference type="EMBL" id="KN824284">
    <property type="protein sequence ID" value="KIM30429.1"/>
    <property type="molecule type" value="Genomic_DNA"/>
</dbReference>
<feature type="compositionally biased region" description="Polar residues" evidence="1">
    <location>
        <begin position="1"/>
        <end position="12"/>
    </location>
</feature>
<dbReference type="Proteomes" id="UP000054097">
    <property type="component" value="Unassembled WGS sequence"/>
</dbReference>
<reference evidence="3" key="2">
    <citation type="submission" date="2015-01" db="EMBL/GenBank/DDBJ databases">
        <title>Evolutionary Origins and Diversification of the Mycorrhizal Mutualists.</title>
        <authorList>
            <consortium name="DOE Joint Genome Institute"/>
            <consortium name="Mycorrhizal Genomics Consortium"/>
            <person name="Kohler A."/>
            <person name="Kuo A."/>
            <person name="Nagy L.G."/>
            <person name="Floudas D."/>
            <person name="Copeland A."/>
            <person name="Barry K.W."/>
            <person name="Cichocki N."/>
            <person name="Veneault-Fourrey C."/>
            <person name="LaButti K."/>
            <person name="Lindquist E.A."/>
            <person name="Lipzen A."/>
            <person name="Lundell T."/>
            <person name="Morin E."/>
            <person name="Murat C."/>
            <person name="Riley R."/>
            <person name="Ohm R."/>
            <person name="Sun H."/>
            <person name="Tunlid A."/>
            <person name="Henrissat B."/>
            <person name="Grigoriev I.V."/>
            <person name="Hibbett D.S."/>
            <person name="Martin F."/>
        </authorList>
    </citation>
    <scope>NUCLEOTIDE SEQUENCE [LARGE SCALE GENOMIC DNA]</scope>
    <source>
        <strain evidence="3">MAFF 305830</strain>
    </source>
</reference>
<dbReference type="AlphaFoldDB" id="A0A0C3BE53"/>
<accession>A0A0C3BE53</accession>
<evidence type="ECO:0000256" key="1">
    <source>
        <dbReference type="SAM" id="MobiDB-lite"/>
    </source>
</evidence>
<keyword evidence="3" id="KW-1185">Reference proteome</keyword>
<protein>
    <submittedName>
        <fullName evidence="2">Uncharacterized protein</fullName>
    </submittedName>
</protein>
<sequence>MSSSRNTPTPSALNEDRPLTQADLNEYHQLFDEARSHRPESPTLPPSPPASTGPSPPSSSTSSRKRQRDENSSMEIDSVSSKRPRHLQYHVPPRIRRGRVENPTVVAAEHHRIGRDLKRQGDSEHLKTAKDPAEQQKAFLIGAHVYAKGILNFAFGYCQRADSDWLGLRTLVEVAFDRFNKVYLKTQETKLEIWLAYLQYLKLALEIQHDRQRINKFSRELTGFIKQAEQTDSNLTTTPTQGGVSSSVMTKSPANPNLEVVANASQPSTPAATESKKDHHSAPAYTWDMIHSKELLRLLLHTVTGPYTGESRRKILRLLNPATLRAHFPRTFMRAFGEHGVGHLSVSADDSPSSRGHESFQPLEIWEDYEIHDLELNEKEGGDFPYPHHPENVVWVVVLGRSMLADLDLPETL</sequence>
<evidence type="ECO:0000313" key="2">
    <source>
        <dbReference type="EMBL" id="KIM30429.1"/>
    </source>
</evidence>
<feature type="region of interest" description="Disordered" evidence="1">
    <location>
        <begin position="1"/>
        <end position="93"/>
    </location>
</feature>
<feature type="compositionally biased region" description="Basic residues" evidence="1">
    <location>
        <begin position="82"/>
        <end position="93"/>
    </location>
</feature>
<gene>
    <name evidence="2" type="ORF">M408DRAFT_328029</name>
</gene>
<dbReference type="OrthoDB" id="3141616at2759"/>
<feature type="compositionally biased region" description="Pro residues" evidence="1">
    <location>
        <begin position="42"/>
        <end position="57"/>
    </location>
</feature>